<dbReference type="Gramene" id="rna5789">
    <property type="protein sequence ID" value="RHN81708.1"/>
    <property type="gene ID" value="gene5789"/>
</dbReference>
<evidence type="ECO:0000256" key="2">
    <source>
        <dbReference type="SAM" id="Phobius"/>
    </source>
</evidence>
<evidence type="ECO:0000313" key="3">
    <source>
        <dbReference type="EMBL" id="RHN81708.1"/>
    </source>
</evidence>
<gene>
    <name evidence="3" type="ORF">MtrunA17_Chr1g0202081</name>
</gene>
<feature type="transmembrane region" description="Helical" evidence="2">
    <location>
        <begin position="150"/>
        <end position="167"/>
    </location>
</feature>
<dbReference type="Proteomes" id="UP000265566">
    <property type="component" value="Chromosome 1"/>
</dbReference>
<sequence>MRVRKKISICRYKGGFDDKLYTPREVDSRASKREIKKILHHKEKTLPAHINKQSMENSVKKSNEHSGEEDKERDIQENNNGHMCLAITNCNGETHAKLDEIITHYEGTLNQKISHFLGILFMIFFFLLENFLCCFIRCKLHSLPQYLKITLFYLFYFFLFLNIHFSISTRFL</sequence>
<dbReference type="EMBL" id="PSQE01000001">
    <property type="protein sequence ID" value="RHN81708.1"/>
    <property type="molecule type" value="Genomic_DNA"/>
</dbReference>
<organism evidence="3">
    <name type="scientific">Medicago truncatula</name>
    <name type="common">Barrel medic</name>
    <name type="synonym">Medicago tribuloides</name>
    <dbReference type="NCBI Taxonomy" id="3880"/>
    <lineage>
        <taxon>Eukaryota</taxon>
        <taxon>Viridiplantae</taxon>
        <taxon>Streptophyta</taxon>
        <taxon>Embryophyta</taxon>
        <taxon>Tracheophyta</taxon>
        <taxon>Spermatophyta</taxon>
        <taxon>Magnoliopsida</taxon>
        <taxon>eudicotyledons</taxon>
        <taxon>Gunneridae</taxon>
        <taxon>Pentapetalae</taxon>
        <taxon>rosids</taxon>
        <taxon>fabids</taxon>
        <taxon>Fabales</taxon>
        <taxon>Fabaceae</taxon>
        <taxon>Papilionoideae</taxon>
        <taxon>50 kb inversion clade</taxon>
        <taxon>NPAAA clade</taxon>
        <taxon>Hologalegina</taxon>
        <taxon>IRL clade</taxon>
        <taxon>Trifolieae</taxon>
        <taxon>Medicago</taxon>
    </lineage>
</organism>
<evidence type="ECO:0008006" key="4">
    <source>
        <dbReference type="Google" id="ProtNLM"/>
    </source>
</evidence>
<keyword evidence="2" id="KW-0812">Transmembrane</keyword>
<feature type="region of interest" description="Disordered" evidence="1">
    <location>
        <begin position="50"/>
        <end position="74"/>
    </location>
</feature>
<name>A0A396K0F7_MEDTR</name>
<comment type="caution">
    <text evidence="3">The sequence shown here is derived from an EMBL/GenBank/DDBJ whole genome shotgun (WGS) entry which is preliminary data.</text>
</comment>
<feature type="transmembrane region" description="Helical" evidence="2">
    <location>
        <begin position="116"/>
        <end position="138"/>
    </location>
</feature>
<dbReference type="AlphaFoldDB" id="A0A396K0F7"/>
<keyword evidence="2" id="KW-0472">Membrane</keyword>
<feature type="compositionally biased region" description="Basic and acidic residues" evidence="1">
    <location>
        <begin position="58"/>
        <end position="74"/>
    </location>
</feature>
<protein>
    <recommendedName>
        <fullName evidence="4">Transmembrane protein</fullName>
    </recommendedName>
</protein>
<reference evidence="3" key="1">
    <citation type="journal article" date="2018" name="Nat. Plants">
        <title>Whole-genome landscape of Medicago truncatula symbiotic genes.</title>
        <authorList>
            <person name="Pecrix Y."/>
            <person name="Gamas P."/>
            <person name="Carrere S."/>
        </authorList>
    </citation>
    <scope>NUCLEOTIDE SEQUENCE</scope>
    <source>
        <tissue evidence="3">Leaves</tissue>
    </source>
</reference>
<evidence type="ECO:0000256" key="1">
    <source>
        <dbReference type="SAM" id="MobiDB-lite"/>
    </source>
</evidence>
<proteinExistence type="predicted"/>
<accession>A0A396K0F7</accession>
<keyword evidence="2" id="KW-1133">Transmembrane helix</keyword>